<dbReference type="SUPFAM" id="SSF75304">
    <property type="entry name" value="Amidase signature (AS) enzymes"/>
    <property type="match status" value="1"/>
</dbReference>
<dbReference type="PANTHER" id="PTHR43372">
    <property type="entry name" value="FATTY-ACID AMIDE HYDROLASE"/>
    <property type="match status" value="1"/>
</dbReference>
<evidence type="ECO:0000313" key="3">
    <source>
        <dbReference type="EMBL" id="KIH60678.1"/>
    </source>
</evidence>
<gene>
    <name evidence="3" type="ORF">ANCDUO_09060</name>
</gene>
<protein>
    <submittedName>
        <fullName evidence="3">Amidase</fullName>
    </submittedName>
</protein>
<dbReference type="Gene3D" id="3.90.1300.10">
    <property type="entry name" value="Amidase signature (AS) domain"/>
    <property type="match status" value="1"/>
</dbReference>
<organism evidence="3 4">
    <name type="scientific">Ancylostoma duodenale</name>
    <dbReference type="NCBI Taxonomy" id="51022"/>
    <lineage>
        <taxon>Eukaryota</taxon>
        <taxon>Metazoa</taxon>
        <taxon>Ecdysozoa</taxon>
        <taxon>Nematoda</taxon>
        <taxon>Chromadorea</taxon>
        <taxon>Rhabditida</taxon>
        <taxon>Rhabditina</taxon>
        <taxon>Rhabditomorpha</taxon>
        <taxon>Strongyloidea</taxon>
        <taxon>Ancylostomatidae</taxon>
        <taxon>Ancylostomatinae</taxon>
        <taxon>Ancylostoma</taxon>
    </lineage>
</organism>
<dbReference type="Pfam" id="PF01425">
    <property type="entry name" value="Amidase"/>
    <property type="match status" value="1"/>
</dbReference>
<dbReference type="InterPro" id="IPR023631">
    <property type="entry name" value="Amidase_dom"/>
</dbReference>
<dbReference type="PROSITE" id="PS00571">
    <property type="entry name" value="AMIDASES"/>
    <property type="match status" value="1"/>
</dbReference>
<evidence type="ECO:0000313" key="4">
    <source>
        <dbReference type="Proteomes" id="UP000054047"/>
    </source>
</evidence>
<reference evidence="3 4" key="1">
    <citation type="submission" date="2013-12" db="EMBL/GenBank/DDBJ databases">
        <title>Draft genome of the parsitic nematode Ancylostoma duodenale.</title>
        <authorList>
            <person name="Mitreva M."/>
        </authorList>
    </citation>
    <scope>NUCLEOTIDE SEQUENCE [LARGE SCALE GENOMIC DNA]</scope>
    <source>
        <strain evidence="3 4">Zhejiang</strain>
    </source>
</reference>
<accession>A0A0C2CUU4</accession>
<dbReference type="Proteomes" id="UP000054047">
    <property type="component" value="Unassembled WGS sequence"/>
</dbReference>
<dbReference type="InterPro" id="IPR036928">
    <property type="entry name" value="AS_sf"/>
</dbReference>
<proteinExistence type="inferred from homology"/>
<sequence length="325" mass="35083">MVMGKDEQELDELIRSKPLLGIPFTVKDAIEVEGMVITCGIFSQRHNVASRTAEAVTRLKQAGGILLAITNVSEACLWTETSNGIYGRTNNPYDVRRSAGGSSGGEGALIGAAAGLIGVGCDVGGSIRIPAFMNGIFGMLTTPGVISIDGCIPPPKGYQRQMQRVGPMCRYAEDIPLLVKVMAGEEIDRLNLGSSVDHDNIRIFYMEGFCDMLVLPELSNDMKRALKRAVSHLEKKYDVDAVRINLPLFSHAIDIIASCFSGHGRPSELMLSIQRDKGPVDWRTELPKLLMGRSVHSPGGVFTAMFEKRSSAGENDASSVSELPA</sequence>
<dbReference type="InterPro" id="IPR052739">
    <property type="entry name" value="FAAH2"/>
</dbReference>
<dbReference type="InterPro" id="IPR020556">
    <property type="entry name" value="Amidase_CS"/>
</dbReference>
<keyword evidence="4" id="KW-1185">Reference proteome</keyword>
<name>A0A0C2CUU4_9BILA</name>
<evidence type="ECO:0000259" key="2">
    <source>
        <dbReference type="Pfam" id="PF01425"/>
    </source>
</evidence>
<dbReference type="GO" id="GO:0012505">
    <property type="term" value="C:endomembrane system"/>
    <property type="evidence" value="ECO:0007669"/>
    <property type="project" value="TreeGrafter"/>
</dbReference>
<feature type="domain" description="Amidase" evidence="2">
    <location>
        <begin position="9"/>
        <end position="257"/>
    </location>
</feature>
<comment type="similarity">
    <text evidence="1">Belongs to the amidase family.</text>
</comment>
<dbReference type="PANTHER" id="PTHR43372:SF4">
    <property type="entry name" value="FATTY-ACID AMIDE HYDROLASE 2"/>
    <property type="match status" value="1"/>
</dbReference>
<dbReference type="EMBL" id="KN730751">
    <property type="protein sequence ID" value="KIH60678.1"/>
    <property type="molecule type" value="Genomic_DNA"/>
</dbReference>
<dbReference type="AlphaFoldDB" id="A0A0C2CUU4"/>
<dbReference type="OrthoDB" id="6428749at2759"/>
<evidence type="ECO:0000256" key="1">
    <source>
        <dbReference type="ARBA" id="ARBA00009199"/>
    </source>
</evidence>